<gene>
    <name evidence="4" type="ORF">C7453_101572</name>
    <name evidence="3" type="ORF">HLH32_02825</name>
</gene>
<reference evidence="3 6" key="2">
    <citation type="submission" date="2020-04" db="EMBL/GenBank/DDBJ databases">
        <title>Description of novel Gluconacetobacter.</title>
        <authorList>
            <person name="Sombolestani A."/>
        </authorList>
    </citation>
    <scope>NUCLEOTIDE SEQUENCE [LARGE SCALE GENOMIC DNA]</scope>
    <source>
        <strain evidence="3 6">LMG 1382</strain>
    </source>
</reference>
<dbReference type="EMBL" id="QQAW01000001">
    <property type="protein sequence ID" value="RDI40773.1"/>
    <property type="molecule type" value="Genomic_DNA"/>
</dbReference>
<reference evidence="4 5" key="1">
    <citation type="submission" date="2018-07" db="EMBL/GenBank/DDBJ databases">
        <title>Genomic Encyclopedia of Type Strains, Phase IV (KMG-IV): sequencing the most valuable type-strain genomes for metagenomic binning, comparative biology and taxonomic classification.</title>
        <authorList>
            <person name="Goeker M."/>
        </authorList>
    </citation>
    <scope>NUCLEOTIDE SEQUENCE [LARGE SCALE GENOMIC DNA]</scope>
    <source>
        <strain evidence="4 5">DSM 5603</strain>
    </source>
</reference>
<comment type="caution">
    <text evidence="4">The sequence shown here is derived from an EMBL/GenBank/DDBJ whole genome shotgun (WGS) entry which is preliminary data.</text>
</comment>
<dbReference type="SMART" id="SM00530">
    <property type="entry name" value="HTH_XRE"/>
    <property type="match status" value="1"/>
</dbReference>
<evidence type="ECO:0000313" key="3">
    <source>
        <dbReference type="EMBL" id="MBB2185333.1"/>
    </source>
</evidence>
<evidence type="ECO:0000313" key="6">
    <source>
        <dbReference type="Proteomes" id="UP000562982"/>
    </source>
</evidence>
<dbReference type="InterPro" id="IPR001387">
    <property type="entry name" value="Cro/C1-type_HTH"/>
</dbReference>
<sequence>MNNTIRALRTARGLSQEALGSALNVSRQTINAIEAGRYDPSLPLAFKLARFFALHIEDVFDDGEEKLGS</sequence>
<dbReference type="InterPro" id="IPR010982">
    <property type="entry name" value="Lambda_DNA-bd_dom_sf"/>
</dbReference>
<dbReference type="Gene3D" id="1.10.260.40">
    <property type="entry name" value="lambda repressor-like DNA-binding domains"/>
    <property type="match status" value="1"/>
</dbReference>
<feature type="domain" description="HTH cro/C1-type" evidence="2">
    <location>
        <begin position="5"/>
        <end position="59"/>
    </location>
</feature>
<dbReference type="RefSeq" id="WP_114725788.1">
    <property type="nucleotide sequence ID" value="NZ_BJMI01000010.1"/>
</dbReference>
<dbReference type="Proteomes" id="UP000562982">
    <property type="component" value="Unassembled WGS sequence"/>
</dbReference>
<dbReference type="PROSITE" id="PS50943">
    <property type="entry name" value="HTH_CROC1"/>
    <property type="match status" value="1"/>
</dbReference>
<dbReference type="CDD" id="cd00093">
    <property type="entry name" value="HTH_XRE"/>
    <property type="match status" value="1"/>
</dbReference>
<evidence type="ECO:0000313" key="5">
    <source>
        <dbReference type="Proteomes" id="UP000254958"/>
    </source>
</evidence>
<evidence type="ECO:0000256" key="1">
    <source>
        <dbReference type="ARBA" id="ARBA00023125"/>
    </source>
</evidence>
<protein>
    <submittedName>
        <fullName evidence="3">Helix-turn-helix transcriptional regulator</fullName>
    </submittedName>
    <submittedName>
        <fullName evidence="4">Putative transcriptional regulator</fullName>
    </submittedName>
</protein>
<dbReference type="PANTHER" id="PTHR46558">
    <property type="entry name" value="TRACRIPTIONAL REGULATORY PROTEIN-RELATED-RELATED"/>
    <property type="match status" value="1"/>
</dbReference>
<keyword evidence="5" id="KW-1185">Reference proteome</keyword>
<name>A0A370GFL9_GLULI</name>
<dbReference type="Pfam" id="PF01381">
    <property type="entry name" value="HTH_3"/>
    <property type="match status" value="1"/>
</dbReference>
<accession>A0A370GFL9</accession>
<dbReference type="Proteomes" id="UP000254958">
    <property type="component" value="Unassembled WGS sequence"/>
</dbReference>
<proteinExistence type="predicted"/>
<dbReference type="EMBL" id="JABEQI010000001">
    <property type="protein sequence ID" value="MBB2185333.1"/>
    <property type="molecule type" value="Genomic_DNA"/>
</dbReference>
<dbReference type="GO" id="GO:0003677">
    <property type="term" value="F:DNA binding"/>
    <property type="evidence" value="ECO:0007669"/>
    <property type="project" value="UniProtKB-KW"/>
</dbReference>
<evidence type="ECO:0000313" key="4">
    <source>
        <dbReference type="EMBL" id="RDI40773.1"/>
    </source>
</evidence>
<dbReference type="OrthoDB" id="3034420at2"/>
<dbReference type="PANTHER" id="PTHR46558:SF4">
    <property type="entry name" value="DNA-BIDING PHAGE PROTEIN"/>
    <property type="match status" value="1"/>
</dbReference>
<evidence type="ECO:0000259" key="2">
    <source>
        <dbReference type="PROSITE" id="PS50943"/>
    </source>
</evidence>
<keyword evidence="1" id="KW-0238">DNA-binding</keyword>
<organism evidence="4 5">
    <name type="scientific">Gluconacetobacter liquefaciens</name>
    <name type="common">Acetobacter liquefaciens</name>
    <dbReference type="NCBI Taxonomy" id="89584"/>
    <lineage>
        <taxon>Bacteria</taxon>
        <taxon>Pseudomonadati</taxon>
        <taxon>Pseudomonadota</taxon>
        <taxon>Alphaproteobacteria</taxon>
        <taxon>Acetobacterales</taxon>
        <taxon>Acetobacteraceae</taxon>
        <taxon>Gluconacetobacter</taxon>
    </lineage>
</organism>
<dbReference type="AlphaFoldDB" id="A0A370GFL9"/>
<dbReference type="SUPFAM" id="SSF47413">
    <property type="entry name" value="lambda repressor-like DNA-binding domains"/>
    <property type="match status" value="1"/>
</dbReference>